<organism evidence="2 3">
    <name type="scientific">Rousettus aegyptiacus</name>
    <name type="common">Egyptian fruit bat</name>
    <name type="synonym">Pteropus aegyptiacus</name>
    <dbReference type="NCBI Taxonomy" id="9407"/>
    <lineage>
        <taxon>Eukaryota</taxon>
        <taxon>Metazoa</taxon>
        <taxon>Chordata</taxon>
        <taxon>Craniata</taxon>
        <taxon>Vertebrata</taxon>
        <taxon>Euteleostomi</taxon>
        <taxon>Mammalia</taxon>
        <taxon>Eutheria</taxon>
        <taxon>Laurasiatheria</taxon>
        <taxon>Chiroptera</taxon>
        <taxon>Yinpterochiroptera</taxon>
        <taxon>Pteropodoidea</taxon>
        <taxon>Pteropodidae</taxon>
        <taxon>Rousettinae</taxon>
        <taxon>Rousettus</taxon>
    </lineage>
</organism>
<feature type="region of interest" description="Disordered" evidence="1">
    <location>
        <begin position="1"/>
        <end position="50"/>
    </location>
</feature>
<evidence type="ECO:0000313" key="3">
    <source>
        <dbReference type="Proteomes" id="UP000593571"/>
    </source>
</evidence>
<proteinExistence type="predicted"/>
<accession>A0A7J8HRQ6</accession>
<feature type="region of interest" description="Disordered" evidence="1">
    <location>
        <begin position="99"/>
        <end position="119"/>
    </location>
</feature>
<comment type="caution">
    <text evidence="2">The sequence shown here is derived from an EMBL/GenBank/DDBJ whole genome shotgun (WGS) entry which is preliminary data.</text>
</comment>
<dbReference type="AlphaFoldDB" id="A0A7J8HRQ6"/>
<reference evidence="2 3" key="1">
    <citation type="journal article" date="2020" name="Nature">
        <title>Six reference-quality genomes reveal evolution of bat adaptations.</title>
        <authorList>
            <person name="Jebb D."/>
            <person name="Huang Z."/>
            <person name="Pippel M."/>
            <person name="Hughes G.M."/>
            <person name="Lavrichenko K."/>
            <person name="Devanna P."/>
            <person name="Winkler S."/>
            <person name="Jermiin L.S."/>
            <person name="Skirmuntt E.C."/>
            <person name="Katzourakis A."/>
            <person name="Burkitt-Gray L."/>
            <person name="Ray D.A."/>
            <person name="Sullivan K.A.M."/>
            <person name="Roscito J.G."/>
            <person name="Kirilenko B.M."/>
            <person name="Davalos L.M."/>
            <person name="Corthals A.P."/>
            <person name="Power M.L."/>
            <person name="Jones G."/>
            <person name="Ransome R.D."/>
            <person name="Dechmann D.K.N."/>
            <person name="Locatelli A.G."/>
            <person name="Puechmaille S.J."/>
            <person name="Fedrigo O."/>
            <person name="Jarvis E.D."/>
            <person name="Hiller M."/>
            <person name="Vernes S.C."/>
            <person name="Myers E.W."/>
            <person name="Teeling E.C."/>
        </authorList>
    </citation>
    <scope>NUCLEOTIDE SEQUENCE [LARGE SCALE GENOMIC DNA]</scope>
    <source>
        <strain evidence="2">MRouAeg1</strain>
        <tissue evidence="2">Muscle</tissue>
    </source>
</reference>
<evidence type="ECO:0000313" key="2">
    <source>
        <dbReference type="EMBL" id="KAF6475044.1"/>
    </source>
</evidence>
<feature type="compositionally biased region" description="Gly residues" evidence="1">
    <location>
        <begin position="164"/>
        <end position="173"/>
    </location>
</feature>
<dbReference type="Proteomes" id="UP000593571">
    <property type="component" value="Unassembled WGS sequence"/>
</dbReference>
<feature type="compositionally biased region" description="Basic residues" evidence="1">
    <location>
        <begin position="18"/>
        <end position="29"/>
    </location>
</feature>
<feature type="compositionally biased region" description="Basic and acidic residues" evidence="1">
    <location>
        <begin position="227"/>
        <end position="237"/>
    </location>
</feature>
<feature type="compositionally biased region" description="Gly residues" evidence="1">
    <location>
        <begin position="110"/>
        <end position="119"/>
    </location>
</feature>
<dbReference type="EMBL" id="JACASE010000004">
    <property type="protein sequence ID" value="KAF6475044.1"/>
    <property type="molecule type" value="Genomic_DNA"/>
</dbReference>
<feature type="compositionally biased region" description="Pro residues" evidence="1">
    <location>
        <begin position="1"/>
        <end position="13"/>
    </location>
</feature>
<keyword evidence="3" id="KW-1185">Reference proteome</keyword>
<sequence length="237" mass="25157">MEPPGNPATPPSTPHLARCPRRRLPRVHRPLTTAARARRRPSACRGPRDRTPGVCAQGTLLSRGRRWRALCGSTRGPRCAPECVPQTLLCRPTHVWAPKQNRPHRRRGRPGGGRGEAGGGRCLSRRGCSVCGQHRLNVGCLRGHRWQATEPLSTGHTGRPSAREGGGQLGDGAGARPRGGLTSWPRDSPAAAPPVPAPATAPGTAGLGKHGTDGRTDGQTDGQTDGLLERRGDTCRF</sequence>
<gene>
    <name evidence="2" type="ORF">HJG63_011137</name>
</gene>
<name>A0A7J8HRQ6_ROUAE</name>
<feature type="region of interest" description="Disordered" evidence="1">
    <location>
        <begin position="150"/>
        <end position="237"/>
    </location>
</feature>
<protein>
    <submittedName>
        <fullName evidence="2">Uncharacterized protein</fullName>
    </submittedName>
</protein>
<evidence type="ECO:0000256" key="1">
    <source>
        <dbReference type="SAM" id="MobiDB-lite"/>
    </source>
</evidence>